<evidence type="ECO:0000256" key="5">
    <source>
        <dbReference type="SAM" id="Phobius"/>
    </source>
</evidence>
<dbReference type="Pfam" id="PF02518">
    <property type="entry name" value="HATPase_c"/>
    <property type="match status" value="1"/>
</dbReference>
<dbReference type="PANTHER" id="PTHR24421">
    <property type="entry name" value="NITRATE/NITRITE SENSOR PROTEIN NARX-RELATED"/>
    <property type="match status" value="1"/>
</dbReference>
<evidence type="ECO:0000256" key="2">
    <source>
        <dbReference type="ARBA" id="ARBA00022777"/>
    </source>
</evidence>
<evidence type="ECO:0000259" key="6">
    <source>
        <dbReference type="Pfam" id="PF02518"/>
    </source>
</evidence>
<name>A0A4Q8AQA7_9MICO</name>
<feature type="region of interest" description="Disordered" evidence="4">
    <location>
        <begin position="348"/>
        <end position="371"/>
    </location>
</feature>
<dbReference type="AlphaFoldDB" id="A0A4Q8AQA7"/>
<keyword evidence="5" id="KW-0472">Membrane</keyword>
<dbReference type="InterPro" id="IPR003594">
    <property type="entry name" value="HATPase_dom"/>
</dbReference>
<reference evidence="7 8" key="1">
    <citation type="submission" date="2019-02" db="EMBL/GenBank/DDBJ databases">
        <title>Sequencing the genomes of 1000 actinobacteria strains.</title>
        <authorList>
            <person name="Klenk H.-P."/>
        </authorList>
    </citation>
    <scope>NUCLEOTIDE SEQUENCE [LARGE SCALE GENOMIC DNA]</scope>
    <source>
        <strain evidence="7 8">DSM 18319</strain>
    </source>
</reference>
<keyword evidence="5" id="KW-1133">Transmembrane helix</keyword>
<keyword evidence="1" id="KW-0808">Transferase</keyword>
<dbReference type="CDD" id="cd16917">
    <property type="entry name" value="HATPase_UhpB-NarQ-NarX-like"/>
    <property type="match status" value="1"/>
</dbReference>
<protein>
    <submittedName>
        <fullName evidence="7">Signal transduction histidine kinase</fullName>
    </submittedName>
</protein>
<dbReference type="SUPFAM" id="SSF55874">
    <property type="entry name" value="ATPase domain of HSP90 chaperone/DNA topoisomerase II/histidine kinase"/>
    <property type="match status" value="1"/>
</dbReference>
<feature type="compositionally biased region" description="Polar residues" evidence="4">
    <location>
        <begin position="356"/>
        <end position="369"/>
    </location>
</feature>
<feature type="transmembrane region" description="Helical" evidence="5">
    <location>
        <begin position="62"/>
        <end position="81"/>
    </location>
</feature>
<sequence>MSRALSHAANWFGMVCIAGAITTMLALSVHLPEPRFLIAAATMLPMGALLVALSVRHTVTLSLCYLLVGGFCTFVYIFTLLSSPASFPSSNLFIVALPKMALIMVGGAGSGALLGVLWTTAGFLIAELATVAAVVLADSHLRADVTTLVTYVLLVAVLLFDGLTRRTARLAQPVMHLAAREDRTLELRRELELRAAAQLHDTALSELILIADSRPGPLDKRLIAQIGREITALNDRDWLVEERQSEQDSPLAATTHSSAWHSSAMATAVDDARARGLTVRVSGDPAAVRDLDPGVDRAIGQALGQCFINVLRHAGVDEADVSIVVAPEDLTVIVVDDGIGFDVSTLYPDEPETEHSSSGEGATAAQSQGIGLRHSVRGRIEAHGGTVEIWSRPGVGTSVMMSVPWARSADIVRAENGR</sequence>
<accession>A0A4Q8AQA7</accession>
<evidence type="ECO:0000256" key="3">
    <source>
        <dbReference type="ARBA" id="ARBA00023012"/>
    </source>
</evidence>
<evidence type="ECO:0000313" key="8">
    <source>
        <dbReference type="Proteomes" id="UP000291483"/>
    </source>
</evidence>
<feature type="transmembrane region" description="Helical" evidence="5">
    <location>
        <begin position="12"/>
        <end position="30"/>
    </location>
</feature>
<evidence type="ECO:0000256" key="1">
    <source>
        <dbReference type="ARBA" id="ARBA00022679"/>
    </source>
</evidence>
<dbReference type="Proteomes" id="UP000291483">
    <property type="component" value="Unassembled WGS sequence"/>
</dbReference>
<keyword evidence="8" id="KW-1185">Reference proteome</keyword>
<gene>
    <name evidence="7" type="ORF">EV379_2657</name>
</gene>
<dbReference type="OrthoDB" id="3534856at2"/>
<dbReference type="InterPro" id="IPR050482">
    <property type="entry name" value="Sensor_HK_TwoCompSys"/>
</dbReference>
<evidence type="ECO:0000313" key="7">
    <source>
        <dbReference type="EMBL" id="RZU66303.1"/>
    </source>
</evidence>
<evidence type="ECO:0000256" key="4">
    <source>
        <dbReference type="SAM" id="MobiDB-lite"/>
    </source>
</evidence>
<feature type="transmembrane region" description="Helical" evidence="5">
    <location>
        <begin position="112"/>
        <end position="137"/>
    </location>
</feature>
<dbReference type="InterPro" id="IPR036890">
    <property type="entry name" value="HATPase_C_sf"/>
</dbReference>
<feature type="domain" description="Histidine kinase/HSP90-like ATPase" evidence="6">
    <location>
        <begin position="296"/>
        <end position="405"/>
    </location>
</feature>
<proteinExistence type="predicted"/>
<keyword evidence="2 7" id="KW-0418">Kinase</keyword>
<comment type="caution">
    <text evidence="7">The sequence shown here is derived from an EMBL/GenBank/DDBJ whole genome shotgun (WGS) entry which is preliminary data.</text>
</comment>
<dbReference type="GO" id="GO:0000160">
    <property type="term" value="P:phosphorelay signal transduction system"/>
    <property type="evidence" value="ECO:0007669"/>
    <property type="project" value="UniProtKB-KW"/>
</dbReference>
<dbReference type="RefSeq" id="WP_130506522.1">
    <property type="nucleotide sequence ID" value="NZ_SHLC01000001.1"/>
</dbReference>
<feature type="transmembrane region" description="Helical" evidence="5">
    <location>
        <begin position="143"/>
        <end position="160"/>
    </location>
</feature>
<dbReference type="Gene3D" id="3.30.565.10">
    <property type="entry name" value="Histidine kinase-like ATPase, C-terminal domain"/>
    <property type="match status" value="1"/>
</dbReference>
<dbReference type="EMBL" id="SHLC01000001">
    <property type="protein sequence ID" value="RZU66303.1"/>
    <property type="molecule type" value="Genomic_DNA"/>
</dbReference>
<keyword evidence="3" id="KW-0902">Two-component regulatory system</keyword>
<organism evidence="7 8">
    <name type="scientific">Microterricola gilva</name>
    <dbReference type="NCBI Taxonomy" id="393267"/>
    <lineage>
        <taxon>Bacteria</taxon>
        <taxon>Bacillati</taxon>
        <taxon>Actinomycetota</taxon>
        <taxon>Actinomycetes</taxon>
        <taxon>Micrococcales</taxon>
        <taxon>Microbacteriaceae</taxon>
        <taxon>Microterricola</taxon>
    </lineage>
</organism>
<feature type="transmembrane region" description="Helical" evidence="5">
    <location>
        <begin position="36"/>
        <end position="55"/>
    </location>
</feature>
<keyword evidence="5" id="KW-0812">Transmembrane</keyword>
<dbReference type="GO" id="GO:0016301">
    <property type="term" value="F:kinase activity"/>
    <property type="evidence" value="ECO:0007669"/>
    <property type="project" value="UniProtKB-KW"/>
</dbReference>